<organism evidence="1">
    <name type="scientific">Fusarium oxysporum Fo47</name>
    <dbReference type="NCBI Taxonomy" id="660027"/>
    <lineage>
        <taxon>Eukaryota</taxon>
        <taxon>Fungi</taxon>
        <taxon>Dikarya</taxon>
        <taxon>Ascomycota</taxon>
        <taxon>Pezizomycotina</taxon>
        <taxon>Sordariomycetes</taxon>
        <taxon>Hypocreomycetidae</taxon>
        <taxon>Hypocreales</taxon>
        <taxon>Nectriaceae</taxon>
        <taxon>Fusarium</taxon>
        <taxon>Fusarium oxysporum species complex</taxon>
    </lineage>
</organism>
<dbReference type="Proteomes" id="UP000030766">
    <property type="component" value="Unassembled WGS sequence"/>
</dbReference>
<proteinExistence type="predicted"/>
<protein>
    <submittedName>
        <fullName evidence="1">Uncharacterized protein</fullName>
    </submittedName>
</protein>
<evidence type="ECO:0000313" key="1">
    <source>
        <dbReference type="EMBL" id="EWZ29459.1"/>
    </source>
</evidence>
<sequence>MAGYWDVDEAVVLRAHAPLYRRELEAVRHGGESAGPVILRRMRTLVVP</sequence>
<dbReference type="HOGENOM" id="CLU_3160005_0_0_1"/>
<reference evidence="1" key="2">
    <citation type="submission" date="2012-06" db="EMBL/GenBank/DDBJ databases">
        <title>Annotation of the Genome Sequence of Fusarium oxysporum Fo47.</title>
        <authorList>
            <consortium name="The Broad Institute Genomics Platform"/>
            <person name="Ma L.-J."/>
            <person name="Corby-Kistler H."/>
            <person name="Broz K."/>
            <person name="Gale L.R."/>
            <person name="Jonkers W."/>
            <person name="O'Donnell K."/>
            <person name="Ploetz R."/>
            <person name="Steinberg C."/>
            <person name="Schwartz D.C."/>
            <person name="VanEtten H."/>
            <person name="Zhou S."/>
            <person name="Young S.K."/>
            <person name="Zeng Q."/>
            <person name="Gargeya S."/>
            <person name="Fitzgerald M."/>
            <person name="Abouelleil A."/>
            <person name="Alvarado L."/>
            <person name="Chapman S.B."/>
            <person name="Gainer-Dewar J."/>
            <person name="Goldberg J."/>
            <person name="Griggs A."/>
            <person name="Gujja S."/>
            <person name="Hansen M."/>
            <person name="Howarth C."/>
            <person name="Imamovic A."/>
            <person name="Ireland A."/>
            <person name="Larimer J."/>
            <person name="McCowan C."/>
            <person name="Murphy C."/>
            <person name="Pearson M."/>
            <person name="Poon T.W."/>
            <person name="Priest M."/>
            <person name="Roberts A."/>
            <person name="Saif S."/>
            <person name="Shea T."/>
            <person name="Sykes S."/>
            <person name="Wortman J."/>
            <person name="Nusbaum C."/>
            <person name="Birren B."/>
        </authorList>
    </citation>
    <scope>NUCLEOTIDE SEQUENCE</scope>
    <source>
        <strain evidence="1">Fo47</strain>
    </source>
</reference>
<dbReference type="VEuPathDB" id="FungiDB:FOZG_16832"/>
<name>W9JG80_FUSOX</name>
<gene>
    <name evidence="1" type="ORF">FOZG_16832</name>
</gene>
<dbReference type="EMBL" id="JH717912">
    <property type="protein sequence ID" value="EWZ29459.1"/>
    <property type="molecule type" value="Genomic_DNA"/>
</dbReference>
<reference evidence="1" key="1">
    <citation type="submission" date="2011-06" db="EMBL/GenBank/DDBJ databases">
        <title>The Genome Sequence of Fusarium oxysporum Fo47.</title>
        <authorList>
            <consortium name="The Broad Institute Genome Sequencing Platform"/>
            <person name="Ma L.-J."/>
            <person name="Gale L.R."/>
            <person name="Schwartz D.C."/>
            <person name="Zhou S."/>
            <person name="Corby-Kistler H."/>
            <person name="Young S.K."/>
            <person name="Zeng Q."/>
            <person name="Gargeya S."/>
            <person name="Fitzgerald M."/>
            <person name="Haas B."/>
            <person name="Abouelleil A."/>
            <person name="Alvarado L."/>
            <person name="Arachchi H.M."/>
            <person name="Berlin A."/>
            <person name="Brown A."/>
            <person name="Chapman S.B."/>
            <person name="Chen Z."/>
            <person name="Dunbar C."/>
            <person name="Freedman E."/>
            <person name="Gearin G."/>
            <person name="Gellesch M."/>
            <person name="Goldberg J."/>
            <person name="Griggs A."/>
            <person name="Gujja S."/>
            <person name="Heiman D."/>
            <person name="Howarth C."/>
            <person name="Larson L."/>
            <person name="Lui A."/>
            <person name="MacDonald P.J.P."/>
            <person name="Mehta T."/>
            <person name="Montmayeur A."/>
            <person name="Murphy C."/>
            <person name="Neiman D."/>
            <person name="Pearson M."/>
            <person name="Priest M."/>
            <person name="Roberts A."/>
            <person name="Saif S."/>
            <person name="Shea T."/>
            <person name="Shenoy N."/>
            <person name="Sisk P."/>
            <person name="Stolte C."/>
            <person name="Sykes S."/>
            <person name="Wortman J."/>
            <person name="Nusbaum C."/>
            <person name="Birren B."/>
        </authorList>
    </citation>
    <scope>NUCLEOTIDE SEQUENCE [LARGE SCALE GENOMIC DNA]</scope>
    <source>
        <strain evidence="1">Fo47</strain>
    </source>
</reference>
<accession>W9JG80</accession>
<dbReference type="AlphaFoldDB" id="W9JG80"/>